<feature type="region of interest" description="Disordered" evidence="1">
    <location>
        <begin position="58"/>
        <end position="98"/>
    </location>
</feature>
<proteinExistence type="predicted"/>
<organism evidence="2 3">
    <name type="scientific">Podarcis lilfordi</name>
    <name type="common">Lilford's wall lizard</name>
    <dbReference type="NCBI Taxonomy" id="74358"/>
    <lineage>
        <taxon>Eukaryota</taxon>
        <taxon>Metazoa</taxon>
        <taxon>Chordata</taxon>
        <taxon>Craniata</taxon>
        <taxon>Vertebrata</taxon>
        <taxon>Euteleostomi</taxon>
        <taxon>Lepidosauria</taxon>
        <taxon>Squamata</taxon>
        <taxon>Bifurcata</taxon>
        <taxon>Unidentata</taxon>
        <taxon>Episquamata</taxon>
        <taxon>Laterata</taxon>
        <taxon>Lacertibaenia</taxon>
        <taxon>Lacertidae</taxon>
        <taxon>Podarcis</taxon>
    </lineage>
</organism>
<dbReference type="AlphaFoldDB" id="A0AA35KE57"/>
<evidence type="ECO:0000256" key="1">
    <source>
        <dbReference type="SAM" id="MobiDB-lite"/>
    </source>
</evidence>
<name>A0AA35KE57_9SAUR</name>
<accession>A0AA35KE57</accession>
<gene>
    <name evidence="2" type="ORF">PODLI_1B019587</name>
</gene>
<protein>
    <submittedName>
        <fullName evidence="2">Uncharacterized protein</fullName>
    </submittedName>
</protein>
<reference evidence="2" key="1">
    <citation type="submission" date="2022-12" db="EMBL/GenBank/DDBJ databases">
        <authorList>
            <person name="Alioto T."/>
            <person name="Alioto T."/>
            <person name="Gomez Garrido J."/>
        </authorList>
    </citation>
    <scope>NUCLEOTIDE SEQUENCE</scope>
</reference>
<keyword evidence="3" id="KW-1185">Reference proteome</keyword>
<evidence type="ECO:0000313" key="3">
    <source>
        <dbReference type="Proteomes" id="UP001178461"/>
    </source>
</evidence>
<evidence type="ECO:0000313" key="2">
    <source>
        <dbReference type="EMBL" id="CAI5776475.1"/>
    </source>
</evidence>
<dbReference type="Proteomes" id="UP001178461">
    <property type="component" value="Chromosome 6"/>
</dbReference>
<sequence>MFSSALKKISSSQVFQRLCRPKNHALVYKEEDDLVIVTHKREVVVKIRLIHVQPFKAQGMDNPQTKAENCGKKKASISSPAPLQKDPLPPSPQSQIYK</sequence>
<dbReference type="EMBL" id="OX395131">
    <property type="protein sequence ID" value="CAI5776475.1"/>
    <property type="molecule type" value="Genomic_DNA"/>
</dbReference>